<sequence>MAYKIWVKYEDNCPIKIVIDKGDVDDLKKVIKKELPSLDVSRICLRMHGKGVDLDPELEIDESFVNNSKTPIQILSNDNDIRRADWQWPCIKIMKDYWGDEKIISIEEIQKQSSAIFKIIYFNYKDVCTILVELYSRPLIQILQEILIDNDNINDDMPKIKAQDLYHVMEDLEILYNGLETASKSTSEPSMETEKKSHLNHLIRFLKQKYNETVEKQNKTIEKKTVSFDMLWVFYTKDLEVWYKCVMSNQQISGTIFSAEKVVRMIDFEKVSFFNIIIKVVDYDGHGFKQCYIERKIREFNGEKSFSDLLVVPFKFSESHDFLKETIYRIGKKFFELAANRHFMEYTGSLFRWIKVNGCYEIEAIRADGRVMIDLKSFATMNPGYPMDNAKPPNPCDVNLLGKKGYLEDYDYEKSYCFAPALVYGFSFALKEWGQFMVMNFSKINFNESAFEHLVMSQDKKEVLLELVKQYSNQTTNSKELENVNSSDSLLVKQLDPIANKGKGCIFLCYGPPGTGKTLTAESVAEFLERPLWTIGVHELGTDLAKMEQQLVKILDIAFTWKAVLLLDEADIYFEKRTYDNTNRNAMTGIFLRHLEYYQGILFLTTNRVMSIDDAFRSRITMCFHYPKLIPEKRKEIWKNFIDGAGLDLNADDFSKYELNGREIRNILHIAQTLAEGNNEGITKDHVTKVIKIAQEFQEDMEKMRSYDQDYPEISGNEKAKKKLMVFEIISKKVTKWLVKNRQ</sequence>
<organism evidence="2 3">
    <name type="scientific">Rhizophagus irregularis (strain DAOM 181602 / DAOM 197198 / MUCL 43194)</name>
    <name type="common">Arbuscular mycorrhizal fungus</name>
    <name type="synonym">Glomus intraradices</name>
    <dbReference type="NCBI Taxonomy" id="747089"/>
    <lineage>
        <taxon>Eukaryota</taxon>
        <taxon>Fungi</taxon>
        <taxon>Fungi incertae sedis</taxon>
        <taxon>Mucoromycota</taxon>
        <taxon>Glomeromycotina</taxon>
        <taxon>Glomeromycetes</taxon>
        <taxon>Glomerales</taxon>
        <taxon>Glomeraceae</taxon>
        <taxon>Rhizophagus</taxon>
    </lineage>
</organism>
<dbReference type="Proteomes" id="UP000018888">
    <property type="component" value="Unassembled WGS sequence"/>
</dbReference>
<dbReference type="GO" id="GO:0005524">
    <property type="term" value="F:ATP binding"/>
    <property type="evidence" value="ECO:0007669"/>
    <property type="project" value="InterPro"/>
</dbReference>
<dbReference type="PANTHER" id="PTHR46411">
    <property type="entry name" value="FAMILY ATPASE, PUTATIVE-RELATED"/>
    <property type="match status" value="1"/>
</dbReference>
<comment type="caution">
    <text evidence="2">The sequence shown here is derived from an EMBL/GenBank/DDBJ whole genome shotgun (WGS) entry which is preliminary data.</text>
</comment>
<dbReference type="Pfam" id="PF00004">
    <property type="entry name" value="AAA"/>
    <property type="match status" value="1"/>
</dbReference>
<proteinExistence type="predicted"/>
<dbReference type="InterPro" id="IPR054289">
    <property type="entry name" value="DUF7025"/>
</dbReference>
<dbReference type="InterPro" id="IPR003959">
    <property type="entry name" value="ATPase_AAA_core"/>
</dbReference>
<reference evidence="2 3" key="1">
    <citation type="journal article" date="2013" name="Proc. Natl. Acad. Sci. U.S.A.">
        <title>Genome of an arbuscular mycorrhizal fungus provides insight into the oldest plant symbiosis.</title>
        <authorList>
            <person name="Tisserant E."/>
            <person name="Malbreil M."/>
            <person name="Kuo A."/>
            <person name="Kohler A."/>
            <person name="Symeonidi A."/>
            <person name="Balestrini R."/>
            <person name="Charron P."/>
            <person name="Duensing N."/>
            <person name="Frei Dit Frey N."/>
            <person name="Gianinazzi-Pearson V."/>
            <person name="Gilbert L.B."/>
            <person name="Handa Y."/>
            <person name="Herr J.R."/>
            <person name="Hijri M."/>
            <person name="Koul R."/>
            <person name="Kawaguchi M."/>
            <person name="Krajinski F."/>
            <person name="Lammers P.J."/>
            <person name="Masclaux F.G."/>
            <person name="Murat C."/>
            <person name="Morin E."/>
            <person name="Ndikumana S."/>
            <person name="Pagni M."/>
            <person name="Petitpierre D."/>
            <person name="Requena N."/>
            <person name="Rosikiewicz P."/>
            <person name="Riley R."/>
            <person name="Saito K."/>
            <person name="San Clemente H."/>
            <person name="Shapiro H."/>
            <person name="van Tuinen D."/>
            <person name="Becard G."/>
            <person name="Bonfante P."/>
            <person name="Paszkowski U."/>
            <person name="Shachar-Hill Y.Y."/>
            <person name="Tuskan G.A."/>
            <person name="Young P.W."/>
            <person name="Sanders I.R."/>
            <person name="Henrissat B."/>
            <person name="Rensing S.A."/>
            <person name="Grigoriev I.V."/>
            <person name="Corradi N."/>
            <person name="Roux C."/>
            <person name="Martin F."/>
        </authorList>
    </citation>
    <scope>NUCLEOTIDE SEQUENCE [LARGE SCALE GENOMIC DNA]</scope>
    <source>
        <strain evidence="2 3">DAOM 197198</strain>
    </source>
</reference>
<evidence type="ECO:0000313" key="2">
    <source>
        <dbReference type="EMBL" id="POG59904.1"/>
    </source>
</evidence>
<dbReference type="Pfam" id="PF22942">
    <property type="entry name" value="DUF7025"/>
    <property type="match status" value="1"/>
</dbReference>
<dbReference type="SMR" id="A0A2P4P3E6"/>
<dbReference type="SMART" id="SM00382">
    <property type="entry name" value="AAA"/>
    <property type="match status" value="1"/>
</dbReference>
<dbReference type="GO" id="GO:0016887">
    <property type="term" value="F:ATP hydrolysis activity"/>
    <property type="evidence" value="ECO:0007669"/>
    <property type="project" value="InterPro"/>
</dbReference>
<evidence type="ECO:0000259" key="1">
    <source>
        <dbReference type="SMART" id="SM00382"/>
    </source>
</evidence>
<keyword evidence="3" id="KW-1185">Reference proteome</keyword>
<protein>
    <recommendedName>
        <fullName evidence="1">AAA+ ATPase domain-containing protein</fullName>
    </recommendedName>
</protein>
<dbReference type="SUPFAM" id="SSF52540">
    <property type="entry name" value="P-loop containing nucleoside triphosphate hydrolases"/>
    <property type="match status" value="1"/>
</dbReference>
<dbReference type="InterPro" id="IPR056599">
    <property type="entry name" value="AAA_lid_fung"/>
</dbReference>
<evidence type="ECO:0000313" key="3">
    <source>
        <dbReference type="Proteomes" id="UP000018888"/>
    </source>
</evidence>
<feature type="domain" description="AAA+ ATPase" evidence="1">
    <location>
        <begin position="502"/>
        <end position="631"/>
    </location>
</feature>
<dbReference type="AlphaFoldDB" id="A0A2P4P3E6"/>
<dbReference type="EMBL" id="AUPC02000422">
    <property type="protein sequence ID" value="POG59904.1"/>
    <property type="molecule type" value="Genomic_DNA"/>
</dbReference>
<dbReference type="Pfam" id="PF23232">
    <property type="entry name" value="AAA_lid_13"/>
    <property type="match status" value="1"/>
</dbReference>
<dbReference type="PANTHER" id="PTHR46411:SF3">
    <property type="entry name" value="AAA+ ATPASE DOMAIN-CONTAINING PROTEIN"/>
    <property type="match status" value="1"/>
</dbReference>
<gene>
    <name evidence="2" type="ORF">GLOIN_2v1847887</name>
</gene>
<dbReference type="Gene3D" id="3.40.50.300">
    <property type="entry name" value="P-loop containing nucleotide triphosphate hydrolases"/>
    <property type="match status" value="1"/>
</dbReference>
<accession>A0A2P4P3E6</accession>
<name>A0A2P4P3E6_RHIID</name>
<dbReference type="InterPro" id="IPR027417">
    <property type="entry name" value="P-loop_NTPase"/>
</dbReference>
<reference evidence="2 3" key="2">
    <citation type="journal article" date="2018" name="New Phytol.">
        <title>High intraspecific genome diversity in the model arbuscular mycorrhizal symbiont Rhizophagus irregularis.</title>
        <authorList>
            <person name="Chen E.C.H."/>
            <person name="Morin E."/>
            <person name="Beaudet D."/>
            <person name="Noel J."/>
            <person name="Yildirir G."/>
            <person name="Ndikumana S."/>
            <person name="Charron P."/>
            <person name="St-Onge C."/>
            <person name="Giorgi J."/>
            <person name="Kruger M."/>
            <person name="Marton T."/>
            <person name="Ropars J."/>
            <person name="Grigoriev I.V."/>
            <person name="Hainaut M."/>
            <person name="Henrissat B."/>
            <person name="Roux C."/>
            <person name="Martin F."/>
            <person name="Corradi N."/>
        </authorList>
    </citation>
    <scope>NUCLEOTIDE SEQUENCE [LARGE SCALE GENOMIC DNA]</scope>
    <source>
        <strain evidence="2 3">DAOM 197198</strain>
    </source>
</reference>
<dbReference type="VEuPathDB" id="FungiDB:RhiirFUN_010972"/>
<dbReference type="InterPro" id="IPR003593">
    <property type="entry name" value="AAA+_ATPase"/>
</dbReference>